<keyword evidence="2" id="KW-0472">Membrane</keyword>
<keyword evidence="3" id="KW-0732">Signal</keyword>
<dbReference type="RefSeq" id="WP_336402665.1">
    <property type="nucleotide sequence ID" value="NZ_JBAPLU010000002.1"/>
</dbReference>
<protein>
    <recommendedName>
        <fullName evidence="6">LPXTG-motif cell wall anchor domain-containing protein</fullName>
    </recommendedName>
</protein>
<evidence type="ECO:0000256" key="3">
    <source>
        <dbReference type="SAM" id="SignalP"/>
    </source>
</evidence>
<evidence type="ECO:0008006" key="6">
    <source>
        <dbReference type="Google" id="ProtNLM"/>
    </source>
</evidence>
<gene>
    <name evidence="4" type="ORF">TEK04_02180</name>
</gene>
<evidence type="ECO:0000256" key="2">
    <source>
        <dbReference type="SAM" id="Phobius"/>
    </source>
</evidence>
<accession>A0ABU8DNX6</accession>
<proteinExistence type="predicted"/>
<dbReference type="Proteomes" id="UP001361570">
    <property type="component" value="Unassembled WGS sequence"/>
</dbReference>
<feature type="compositionally biased region" description="Low complexity" evidence="1">
    <location>
        <begin position="349"/>
        <end position="368"/>
    </location>
</feature>
<comment type="caution">
    <text evidence="4">The sequence shown here is derived from an EMBL/GenBank/DDBJ whole genome shotgun (WGS) entry which is preliminary data.</text>
</comment>
<evidence type="ECO:0000313" key="5">
    <source>
        <dbReference type="Proteomes" id="UP001361570"/>
    </source>
</evidence>
<feature type="compositionally biased region" description="Low complexity" evidence="1">
    <location>
        <begin position="29"/>
        <end position="123"/>
    </location>
</feature>
<keyword evidence="2" id="KW-0812">Transmembrane</keyword>
<keyword evidence="5" id="KW-1185">Reference proteome</keyword>
<keyword evidence="2" id="KW-1133">Transmembrane helix</keyword>
<sequence length="402" mass="38137">MRAPARRTTIAALLTAGLLVGGAGIAAAADGDTGSTTSGSVASGSEVARTSAPAPLARTAAPTTHTSTHTSTSTGADGSVTTTTSVAGGSSTSEETTTSSSTSTSTSTSEETSTSTSTSEQTSTPPPGPRGSVDAVRGCLGELSVVVSGTELAEGTEVVVELGLPGGPQTVASAVVDGGIPVLVGDALLAGATELTVGVVAGTQAFGPYTVAVPSLDDTRADVCTADATIALARDCTAPDSVLATVDVRGLTAGTYGLAVVGLTPDGGQVSLASADVEVTGTTLTGTLPLVSLTGPVPLAGFAGVALVVEGRTLASVGGGDVAVGACAPPAPLPVAPVAPVAPVGTTAAPTSATGTPAGTVPPTRPAALASTGAQPAGLLLLGGLLLALGGLTTLLTRRAAR</sequence>
<feature type="chain" id="PRO_5047102958" description="LPXTG-motif cell wall anchor domain-containing protein" evidence="3">
    <location>
        <begin position="29"/>
        <end position="402"/>
    </location>
</feature>
<feature type="transmembrane region" description="Helical" evidence="2">
    <location>
        <begin position="377"/>
        <end position="396"/>
    </location>
</feature>
<feature type="region of interest" description="Disordered" evidence="1">
    <location>
        <begin position="29"/>
        <end position="135"/>
    </location>
</feature>
<dbReference type="EMBL" id="JBAPLU010000002">
    <property type="protein sequence ID" value="MEI4270519.1"/>
    <property type="molecule type" value="Genomic_DNA"/>
</dbReference>
<evidence type="ECO:0000256" key="1">
    <source>
        <dbReference type="SAM" id="MobiDB-lite"/>
    </source>
</evidence>
<organism evidence="4 5">
    <name type="scientific">Klenkia sesuvii</name>
    <dbReference type="NCBI Taxonomy" id="3103137"/>
    <lineage>
        <taxon>Bacteria</taxon>
        <taxon>Bacillati</taxon>
        <taxon>Actinomycetota</taxon>
        <taxon>Actinomycetes</taxon>
        <taxon>Geodermatophilales</taxon>
        <taxon>Geodermatophilaceae</taxon>
        <taxon>Klenkia</taxon>
    </lineage>
</organism>
<feature type="signal peptide" evidence="3">
    <location>
        <begin position="1"/>
        <end position="28"/>
    </location>
</feature>
<name>A0ABU8DNX6_9ACTN</name>
<reference evidence="4 5" key="1">
    <citation type="submission" date="2024-03" db="EMBL/GenBank/DDBJ databases">
        <title>Draft genome sequence of Klenkia sp. LSe6-5.</title>
        <authorList>
            <person name="Duangmal K."/>
            <person name="Chantavorakit T."/>
        </authorList>
    </citation>
    <scope>NUCLEOTIDE SEQUENCE [LARGE SCALE GENOMIC DNA]</scope>
    <source>
        <strain evidence="4 5">LSe6-5</strain>
    </source>
</reference>
<feature type="region of interest" description="Disordered" evidence="1">
    <location>
        <begin position="349"/>
        <end position="369"/>
    </location>
</feature>
<evidence type="ECO:0000313" key="4">
    <source>
        <dbReference type="EMBL" id="MEI4270519.1"/>
    </source>
</evidence>